<dbReference type="STRING" id="1108045.GORHZ_064_00210"/>
<keyword evidence="4" id="KW-1185">Reference proteome</keyword>
<evidence type="ECO:0000313" key="3">
    <source>
        <dbReference type="EMBL" id="GAB89534.1"/>
    </source>
</evidence>
<name>K6WSJ1_9ACTN</name>
<dbReference type="OrthoDB" id="9798539at2"/>
<dbReference type="EMBL" id="BAHC01000064">
    <property type="protein sequence ID" value="GAB89534.1"/>
    <property type="molecule type" value="Genomic_DNA"/>
</dbReference>
<feature type="chain" id="PRO_5003896072" description="Phytase-like domain-containing protein" evidence="1">
    <location>
        <begin position="26"/>
        <end position="364"/>
    </location>
</feature>
<dbReference type="Pfam" id="PF13449">
    <property type="entry name" value="Phytase-like"/>
    <property type="match status" value="1"/>
</dbReference>
<feature type="signal peptide" evidence="1">
    <location>
        <begin position="1"/>
        <end position="25"/>
    </location>
</feature>
<comment type="caution">
    <text evidence="3">The sequence shown here is derived from an EMBL/GenBank/DDBJ whole genome shotgun (WGS) entry which is preliminary data.</text>
</comment>
<reference evidence="3 4" key="1">
    <citation type="submission" date="2012-08" db="EMBL/GenBank/DDBJ databases">
        <title>Whole genome shotgun sequence of Gordonia rhizosphera NBRC 16068.</title>
        <authorList>
            <person name="Takarada H."/>
            <person name="Isaki S."/>
            <person name="Hosoyama A."/>
            <person name="Tsuchikane K."/>
            <person name="Katsumata H."/>
            <person name="Baba S."/>
            <person name="Ohji S."/>
            <person name="Yamazaki S."/>
            <person name="Fujita N."/>
        </authorList>
    </citation>
    <scope>NUCLEOTIDE SEQUENCE [LARGE SCALE GENOMIC DNA]</scope>
    <source>
        <strain evidence="3 4">NBRC 16068</strain>
    </source>
</reference>
<protein>
    <recommendedName>
        <fullName evidence="2">Phytase-like domain-containing protein</fullName>
    </recommendedName>
</protein>
<dbReference type="AlphaFoldDB" id="K6WSJ1"/>
<keyword evidence="1" id="KW-0732">Signal</keyword>
<gene>
    <name evidence="3" type="ORF">GORHZ_064_00210</name>
</gene>
<evidence type="ECO:0000256" key="1">
    <source>
        <dbReference type="SAM" id="SignalP"/>
    </source>
</evidence>
<organism evidence="3 4">
    <name type="scientific">Gordonia rhizosphera NBRC 16068</name>
    <dbReference type="NCBI Taxonomy" id="1108045"/>
    <lineage>
        <taxon>Bacteria</taxon>
        <taxon>Bacillati</taxon>
        <taxon>Actinomycetota</taxon>
        <taxon>Actinomycetes</taxon>
        <taxon>Mycobacteriales</taxon>
        <taxon>Gordoniaceae</taxon>
        <taxon>Gordonia</taxon>
    </lineage>
</organism>
<feature type="domain" description="Phytase-like" evidence="2">
    <location>
        <begin position="51"/>
        <end position="326"/>
    </location>
</feature>
<dbReference type="eggNOG" id="COG4222">
    <property type="taxonomic scope" value="Bacteria"/>
</dbReference>
<evidence type="ECO:0000313" key="4">
    <source>
        <dbReference type="Proteomes" id="UP000008363"/>
    </source>
</evidence>
<proteinExistence type="predicted"/>
<sequence length="364" mass="37751">MRLRLWGAVLVTAGAVGLSGTTVGAADAAPAPKTVVSFYTDSTTIGRLIPTFGAISGIDRTGNGQYVLVSTDVGRLGPARFYTATIPYNSGTGFAGGPAADSGSPFVGFGSSNIETGSSMLAGPAVAGGGTILGPGNLPMLPGAAQFEGIRAVGDDYVVASGGAHQFVRVLGRNGSYLRDLPLPSAYRVTSKTGLNGQLGLTGVAVGPGNRISAITAGGLKQDPRTSARLITWAGRGTSEYVYRTDRDKVAADVLSVNNTDFLVLERGKGRVTRIYWTTTRGAQAVSGKKKLAGTEKVMPKKPIFSTAPLQELTAGNMSGLAWGNWIPGPRGQKYRARTLFVVTNDVFAGPTRIHSLEVQFPKG</sequence>
<dbReference type="RefSeq" id="WP_006331603.1">
    <property type="nucleotide sequence ID" value="NZ_BAHC01000064.1"/>
</dbReference>
<evidence type="ECO:0000259" key="2">
    <source>
        <dbReference type="Pfam" id="PF13449"/>
    </source>
</evidence>
<dbReference type="Proteomes" id="UP000008363">
    <property type="component" value="Unassembled WGS sequence"/>
</dbReference>
<accession>K6WSJ1</accession>
<dbReference type="InterPro" id="IPR027372">
    <property type="entry name" value="Phytase-like_dom"/>
</dbReference>